<proteinExistence type="predicted"/>
<dbReference type="Proteomes" id="UP001610728">
    <property type="component" value="Unassembled WGS sequence"/>
</dbReference>
<dbReference type="EMBL" id="JABSNW010000011">
    <property type="protein sequence ID" value="KAL2884586.1"/>
    <property type="molecule type" value="Genomic_DNA"/>
</dbReference>
<name>A0ABR4M8I8_9PEZI</name>
<evidence type="ECO:0000313" key="3">
    <source>
        <dbReference type="Proteomes" id="UP001610728"/>
    </source>
</evidence>
<evidence type="ECO:0000256" key="1">
    <source>
        <dbReference type="SAM" id="MobiDB-lite"/>
    </source>
</evidence>
<feature type="compositionally biased region" description="Basic and acidic residues" evidence="1">
    <location>
        <begin position="445"/>
        <end position="473"/>
    </location>
</feature>
<accession>A0ABR4M8I8</accession>
<feature type="region of interest" description="Disordered" evidence="1">
    <location>
        <begin position="152"/>
        <end position="221"/>
    </location>
</feature>
<feature type="compositionally biased region" description="Polar residues" evidence="1">
    <location>
        <begin position="51"/>
        <end position="60"/>
    </location>
</feature>
<sequence length="499" mass="54637">MECVAALDSASPTCPIEDQNEMEMVDIAEEVIDLEKTDSTAGVEAEEKESSTQAEPTTTVARAEQPKKAAAKERKHGGPPTEKERNLEMAMKHIAEEKKRAELKGNVYLSLAEKVPEICNQAISMAKGDANVRMLAGHVSAEFRAAFRKLQLGGRAPNPGQIEKKRQSPETNKATKLKGTTAQKQEASSGKRTYATVAKQATGGTKQPVAQKKTTIKSPSKEGEQMVRVLIRGLTEGKEEVANRELAKIFGGTPKELSTKKVNSGWAFHTKKSAATDANMERARIAYGAKACEVDKKWIHARITGLEDFYVLGEEGPVPIRTEQWFAEQIAKQTGGQVKAIKWQMETEKYKDATIRFAIDLPEGQTLPTSMKFAGSKNTATVKRCRTSALPLCRTCWELHPTAGCKAKQRCRLCGSPDHTEKKHSGAPAPCIVCKTAGHSAWEPECKRGARAERTAKEPADKSQDTSGKDSQARKKRKIAPLADPEPSEEPTQSRQDQC</sequence>
<feature type="compositionally biased region" description="Polar residues" evidence="1">
    <location>
        <begin position="169"/>
        <end position="191"/>
    </location>
</feature>
<protein>
    <submittedName>
        <fullName evidence="2">Uncharacterized protein</fullName>
    </submittedName>
</protein>
<keyword evidence="3" id="KW-1185">Reference proteome</keyword>
<gene>
    <name evidence="2" type="ORF">HOO65_110057</name>
</gene>
<organism evidence="2 3">
    <name type="scientific">Ceratocystis lukuohia</name>
    <dbReference type="NCBI Taxonomy" id="2019550"/>
    <lineage>
        <taxon>Eukaryota</taxon>
        <taxon>Fungi</taxon>
        <taxon>Dikarya</taxon>
        <taxon>Ascomycota</taxon>
        <taxon>Pezizomycotina</taxon>
        <taxon>Sordariomycetes</taxon>
        <taxon>Hypocreomycetidae</taxon>
        <taxon>Microascales</taxon>
        <taxon>Ceratocystidaceae</taxon>
        <taxon>Ceratocystis</taxon>
    </lineage>
</organism>
<reference evidence="2 3" key="1">
    <citation type="submission" date="2020-05" db="EMBL/GenBank/DDBJ databases">
        <title>Ceratocystis lukuohia genome.</title>
        <authorList>
            <person name="Harrington T.C."/>
            <person name="Kim K."/>
            <person name="Mayers C.G."/>
        </authorList>
    </citation>
    <scope>NUCLEOTIDE SEQUENCE [LARGE SCALE GENOMIC DNA]</scope>
    <source>
        <strain evidence="2 3">C4212</strain>
    </source>
</reference>
<feature type="region of interest" description="Disordered" evidence="1">
    <location>
        <begin position="34"/>
        <end position="83"/>
    </location>
</feature>
<feature type="compositionally biased region" description="Polar residues" evidence="1">
    <location>
        <begin position="490"/>
        <end position="499"/>
    </location>
</feature>
<dbReference type="GeneID" id="98121735"/>
<evidence type="ECO:0000313" key="2">
    <source>
        <dbReference type="EMBL" id="KAL2884586.1"/>
    </source>
</evidence>
<feature type="region of interest" description="Disordered" evidence="1">
    <location>
        <begin position="445"/>
        <end position="499"/>
    </location>
</feature>
<comment type="caution">
    <text evidence="2">The sequence shown here is derived from an EMBL/GenBank/DDBJ whole genome shotgun (WGS) entry which is preliminary data.</text>
</comment>
<dbReference type="RefSeq" id="XP_070855767.1">
    <property type="nucleotide sequence ID" value="XM_071001738.1"/>
</dbReference>